<organism evidence="5 6">
    <name type="scientific">Skeletonema marinoi</name>
    <dbReference type="NCBI Taxonomy" id="267567"/>
    <lineage>
        <taxon>Eukaryota</taxon>
        <taxon>Sar</taxon>
        <taxon>Stramenopiles</taxon>
        <taxon>Ochrophyta</taxon>
        <taxon>Bacillariophyta</taxon>
        <taxon>Coscinodiscophyceae</taxon>
        <taxon>Thalassiosirophycidae</taxon>
        <taxon>Thalassiosirales</taxon>
        <taxon>Skeletonemataceae</taxon>
        <taxon>Skeletonema</taxon>
        <taxon>Skeletonema marinoi-dohrnii complex</taxon>
    </lineage>
</organism>
<evidence type="ECO:0000313" key="6">
    <source>
        <dbReference type="Proteomes" id="UP001224775"/>
    </source>
</evidence>
<dbReference type="PROSITE" id="PS50089">
    <property type="entry name" value="ZF_RING_2"/>
    <property type="match status" value="2"/>
</dbReference>
<dbReference type="SUPFAM" id="SSF57850">
    <property type="entry name" value="RING/U-box"/>
    <property type="match status" value="2"/>
</dbReference>
<sequence>MTMSSASDSLLVLFIMGWGLIMALCLFMALMRAFFACVSRIFNGEDVRRISVDLSFGEERGEIYQTMPSARQEEIDNLRKNALIRYMSRFTLKLGDEHLLCCTGSQTDTALSLSENEEVDDERVTTNETCQDIEGNGDIEKGSNETIVEDIGIGDMAQDSNSTATAAAEKYTHISLPLPGCDIEGKYICSCSMEAEKEDRQEGNKWKLPSLFQTRDDDASEKSPIEPVTNQQQQQKVEKRNVPIFCAICLSEYEKCDRVCWSSNTECSHVFHEDCILQWLISSGKKRSMNEFFSRHPTDEKLLKNEFCPCCRQDFICRHVVSDGGKLISLLFLTFQLKRSGLDPSLFITELRKLLYGEERGRTSDDEPGEIYRIMSSARQEEIVDLRKNALLRYLSRFTLTLGDEHLLCCTGSHTDTAFSLSENEEVNDGSVTTNETCKGTEKNGDIEKGNKDDVQDIGIGIGDMAQDSNSTGTAANDAAVEYTHISIPLPGCDIEGIHICSLSEKESRQEGNKWKLPSLFQTRDDDASEKSPIEPVTNQQQQQKVEKRNVPIFCAICLSEYEKCDRVCWSSNTECSHVFHEDCILQWLISSGKKRSMNEFFSRHPTDEKLLKNEFCPCCRQDFICVRPALIGGEESV</sequence>
<keyword evidence="3" id="KW-1133">Transmembrane helix</keyword>
<dbReference type="CDD" id="cd16448">
    <property type="entry name" value="RING-H2"/>
    <property type="match status" value="2"/>
</dbReference>
<evidence type="ECO:0000313" key="5">
    <source>
        <dbReference type="EMBL" id="KAK1738045.1"/>
    </source>
</evidence>
<keyword evidence="5" id="KW-0012">Acyltransferase</keyword>
<dbReference type="PANTHER" id="PTHR22765:SF434">
    <property type="entry name" value="GB|AAD18119.1-RELATED"/>
    <property type="match status" value="1"/>
</dbReference>
<evidence type="ECO:0000256" key="3">
    <source>
        <dbReference type="SAM" id="Phobius"/>
    </source>
</evidence>
<dbReference type="AlphaFoldDB" id="A0AAD9D9W8"/>
<dbReference type="SMART" id="SM00184">
    <property type="entry name" value="RING"/>
    <property type="match status" value="2"/>
</dbReference>
<keyword evidence="3" id="KW-0812">Transmembrane</keyword>
<feature type="region of interest" description="Disordered" evidence="2">
    <location>
        <begin position="424"/>
        <end position="452"/>
    </location>
</feature>
<keyword evidence="1" id="KW-0862">Zinc</keyword>
<dbReference type="GO" id="GO:0008270">
    <property type="term" value="F:zinc ion binding"/>
    <property type="evidence" value="ECO:0007669"/>
    <property type="project" value="UniProtKB-KW"/>
</dbReference>
<dbReference type="InterPro" id="IPR013083">
    <property type="entry name" value="Znf_RING/FYVE/PHD"/>
</dbReference>
<keyword evidence="3" id="KW-0472">Membrane</keyword>
<protein>
    <submittedName>
        <fullName evidence="5">RING-H2 finger protein</fullName>
        <ecNumber evidence="5">2.3.2.27</ecNumber>
    </submittedName>
</protein>
<feature type="domain" description="RING-type" evidence="4">
    <location>
        <begin position="555"/>
        <end position="621"/>
    </location>
</feature>
<reference evidence="5" key="1">
    <citation type="submission" date="2023-06" db="EMBL/GenBank/DDBJ databases">
        <title>Survivors Of The Sea: Transcriptome response of Skeletonema marinoi to long-term dormancy.</title>
        <authorList>
            <person name="Pinder M.I.M."/>
            <person name="Kourtchenko O."/>
            <person name="Robertson E.K."/>
            <person name="Larsson T."/>
            <person name="Maumus F."/>
            <person name="Osuna-Cruz C.M."/>
            <person name="Vancaester E."/>
            <person name="Stenow R."/>
            <person name="Vandepoele K."/>
            <person name="Ploug H."/>
            <person name="Bruchert V."/>
            <person name="Godhe A."/>
            <person name="Topel M."/>
        </authorList>
    </citation>
    <scope>NUCLEOTIDE SEQUENCE</scope>
    <source>
        <strain evidence="5">R05AC</strain>
    </source>
</reference>
<dbReference type="PANTHER" id="PTHR22765">
    <property type="entry name" value="RING FINGER AND PROTEASE ASSOCIATED DOMAIN-CONTAINING"/>
    <property type="match status" value="1"/>
</dbReference>
<dbReference type="Gene3D" id="3.30.40.10">
    <property type="entry name" value="Zinc/RING finger domain, C3HC4 (zinc finger)"/>
    <property type="match status" value="2"/>
</dbReference>
<dbReference type="GO" id="GO:0006511">
    <property type="term" value="P:ubiquitin-dependent protein catabolic process"/>
    <property type="evidence" value="ECO:0007669"/>
    <property type="project" value="TreeGrafter"/>
</dbReference>
<gene>
    <name evidence="5" type="ORF">QTG54_011339</name>
</gene>
<feature type="transmembrane region" description="Helical" evidence="3">
    <location>
        <begin position="12"/>
        <end position="35"/>
    </location>
</feature>
<dbReference type="Proteomes" id="UP001224775">
    <property type="component" value="Unassembled WGS sequence"/>
</dbReference>
<proteinExistence type="predicted"/>
<dbReference type="EMBL" id="JATAAI010000022">
    <property type="protein sequence ID" value="KAK1738045.1"/>
    <property type="molecule type" value="Genomic_DNA"/>
</dbReference>
<evidence type="ECO:0000256" key="1">
    <source>
        <dbReference type="PROSITE-ProRule" id="PRU00175"/>
    </source>
</evidence>
<dbReference type="Pfam" id="PF13639">
    <property type="entry name" value="zf-RING_2"/>
    <property type="match status" value="2"/>
</dbReference>
<feature type="compositionally biased region" description="Basic and acidic residues" evidence="2">
    <location>
        <begin position="439"/>
        <end position="452"/>
    </location>
</feature>
<dbReference type="InterPro" id="IPR051826">
    <property type="entry name" value="E3_ubiquitin-ligase_domain"/>
</dbReference>
<keyword evidence="5" id="KW-0808">Transferase</keyword>
<dbReference type="EC" id="2.3.2.27" evidence="5"/>
<keyword evidence="1" id="KW-0479">Metal-binding</keyword>
<keyword evidence="1" id="KW-0863">Zinc-finger</keyword>
<evidence type="ECO:0000259" key="4">
    <source>
        <dbReference type="PROSITE" id="PS50089"/>
    </source>
</evidence>
<accession>A0AAD9D9W8</accession>
<dbReference type="InterPro" id="IPR001841">
    <property type="entry name" value="Znf_RING"/>
</dbReference>
<keyword evidence="6" id="KW-1185">Reference proteome</keyword>
<dbReference type="GO" id="GO:0061630">
    <property type="term" value="F:ubiquitin protein ligase activity"/>
    <property type="evidence" value="ECO:0007669"/>
    <property type="project" value="UniProtKB-EC"/>
</dbReference>
<comment type="caution">
    <text evidence="5">The sequence shown here is derived from an EMBL/GenBank/DDBJ whole genome shotgun (WGS) entry which is preliminary data.</text>
</comment>
<feature type="domain" description="RING-type" evidence="4">
    <location>
        <begin position="246"/>
        <end position="312"/>
    </location>
</feature>
<name>A0AAD9D9W8_9STRA</name>
<evidence type="ECO:0000256" key="2">
    <source>
        <dbReference type="SAM" id="MobiDB-lite"/>
    </source>
</evidence>